<keyword evidence="3" id="KW-1185">Reference proteome</keyword>
<proteinExistence type="predicted"/>
<gene>
    <name evidence="2" type="ORF">RCOM_1021590</name>
</gene>
<accession>B9RWM2</accession>
<dbReference type="PANTHER" id="PTHR31170:SF17">
    <property type="match status" value="1"/>
</dbReference>
<evidence type="ECO:0000313" key="3">
    <source>
        <dbReference type="Proteomes" id="UP000008311"/>
    </source>
</evidence>
<evidence type="ECO:0000313" key="2">
    <source>
        <dbReference type="EMBL" id="EEF44274.1"/>
    </source>
</evidence>
<keyword evidence="1" id="KW-0812">Transmembrane</keyword>
<sequence length="422" mass="49212">MGTEELDCVAISINEKLGSLSPLSSDRCIFKVPNQVRVVNEKAYAPEIIAIGPYHRGKDHLKAMEEHKIRYLQRFLRRSHQNSVLGIVQAIRALEETARNCYSEPVSLTQDEFVEMMVVDGCFIVEFSYRCVETADPEDPIFQTNQIQSRLMLDLLLVENQLPFFVLIKLFHMITGQENSIIKLLLKVFKFLLPGRGYNPKHEYTSEQIGQIRHLLELIHDNWQPLPTRMESYLNMRENVKRSFPRCAIELQEAGIKFKKVEEQNLFDISFRNGVMRIPTLTIRDETQCIMRNLIAYEQLIPRSSPIYVSDYMIFMDSLINSEKDVELLCRKGIIENWLGDDKAVAILCNKIGDNVFCDRALYAEIQYSVNMHCNKRWNVWMAKLRHNYFHSPWALISVLAAIILLFLTFSQTLYSVFSYYK</sequence>
<reference evidence="3" key="1">
    <citation type="journal article" date="2010" name="Nat. Biotechnol.">
        <title>Draft genome sequence of the oilseed species Ricinus communis.</title>
        <authorList>
            <person name="Chan A.P."/>
            <person name="Crabtree J."/>
            <person name="Zhao Q."/>
            <person name="Lorenzi H."/>
            <person name="Orvis J."/>
            <person name="Puiu D."/>
            <person name="Melake-Berhan A."/>
            <person name="Jones K.M."/>
            <person name="Redman J."/>
            <person name="Chen G."/>
            <person name="Cahoon E.B."/>
            <person name="Gedil M."/>
            <person name="Stanke M."/>
            <person name="Haas B.J."/>
            <person name="Wortman J.R."/>
            <person name="Fraser-Liggett C.M."/>
            <person name="Ravel J."/>
            <person name="Rabinowicz P.D."/>
        </authorList>
    </citation>
    <scope>NUCLEOTIDE SEQUENCE [LARGE SCALE GENOMIC DNA]</scope>
    <source>
        <strain evidence="3">cv. Hale</strain>
    </source>
</reference>
<keyword evidence="1" id="KW-0472">Membrane</keyword>
<dbReference type="InParanoid" id="B9RWM2"/>
<dbReference type="eggNOG" id="ENOG502QRKH">
    <property type="taxonomic scope" value="Eukaryota"/>
</dbReference>
<keyword evidence="1" id="KW-1133">Transmembrane helix</keyword>
<organism evidence="2 3">
    <name type="scientific">Ricinus communis</name>
    <name type="common">Castor bean</name>
    <dbReference type="NCBI Taxonomy" id="3988"/>
    <lineage>
        <taxon>Eukaryota</taxon>
        <taxon>Viridiplantae</taxon>
        <taxon>Streptophyta</taxon>
        <taxon>Embryophyta</taxon>
        <taxon>Tracheophyta</taxon>
        <taxon>Spermatophyta</taxon>
        <taxon>Magnoliopsida</taxon>
        <taxon>eudicotyledons</taxon>
        <taxon>Gunneridae</taxon>
        <taxon>Pentapetalae</taxon>
        <taxon>rosids</taxon>
        <taxon>fabids</taxon>
        <taxon>Malpighiales</taxon>
        <taxon>Euphorbiaceae</taxon>
        <taxon>Acalyphoideae</taxon>
        <taxon>Acalypheae</taxon>
        <taxon>Ricinus</taxon>
    </lineage>
</organism>
<protein>
    <submittedName>
        <fullName evidence="2">Uncharacterized protein</fullName>
    </submittedName>
</protein>
<feature type="transmembrane region" description="Helical" evidence="1">
    <location>
        <begin position="394"/>
        <end position="418"/>
    </location>
</feature>
<dbReference type="AlphaFoldDB" id="B9RWM2"/>
<dbReference type="STRING" id="3988.B9RWM2"/>
<dbReference type="EMBL" id="EQ973823">
    <property type="protein sequence ID" value="EEF44274.1"/>
    <property type="molecule type" value="Genomic_DNA"/>
</dbReference>
<dbReference type="InterPro" id="IPR004158">
    <property type="entry name" value="DUF247_pln"/>
</dbReference>
<evidence type="ECO:0000256" key="1">
    <source>
        <dbReference type="SAM" id="Phobius"/>
    </source>
</evidence>
<dbReference type="Pfam" id="PF03140">
    <property type="entry name" value="DUF247"/>
    <property type="match status" value="1"/>
</dbReference>
<dbReference type="PANTHER" id="PTHR31170">
    <property type="entry name" value="BNAC04G53230D PROTEIN"/>
    <property type="match status" value="1"/>
</dbReference>
<name>B9RWM2_RICCO</name>
<dbReference type="Proteomes" id="UP000008311">
    <property type="component" value="Unassembled WGS sequence"/>
</dbReference>